<evidence type="ECO:0000256" key="4">
    <source>
        <dbReference type="ARBA" id="ARBA00022821"/>
    </source>
</evidence>
<evidence type="ECO:0000313" key="9">
    <source>
        <dbReference type="EMBL" id="KAF7815701.1"/>
    </source>
</evidence>
<dbReference type="SUPFAM" id="SSF52058">
    <property type="entry name" value="L domain-like"/>
    <property type="match status" value="1"/>
</dbReference>
<dbReference type="InterPro" id="IPR041118">
    <property type="entry name" value="Rx_N"/>
</dbReference>
<dbReference type="InterPro" id="IPR032675">
    <property type="entry name" value="LRR_dom_sf"/>
</dbReference>
<keyword evidence="10" id="KW-1185">Reference proteome</keyword>
<dbReference type="Pfam" id="PF18052">
    <property type="entry name" value="Rx_N"/>
    <property type="match status" value="1"/>
</dbReference>
<dbReference type="Gene3D" id="3.40.50.300">
    <property type="entry name" value="P-loop containing nucleotide triphosphate hydrolases"/>
    <property type="match status" value="1"/>
</dbReference>
<evidence type="ECO:0000256" key="3">
    <source>
        <dbReference type="ARBA" id="ARBA00022741"/>
    </source>
</evidence>
<dbReference type="InterPro" id="IPR002182">
    <property type="entry name" value="NB-ARC"/>
</dbReference>
<dbReference type="Gene3D" id="1.20.5.4130">
    <property type="match status" value="1"/>
</dbReference>
<reference evidence="9" key="1">
    <citation type="submission" date="2020-09" db="EMBL/GenBank/DDBJ databases">
        <title>Genome-Enabled Discovery of Anthraquinone Biosynthesis in Senna tora.</title>
        <authorList>
            <person name="Kang S.-H."/>
            <person name="Pandey R.P."/>
            <person name="Lee C.-M."/>
            <person name="Sim J.-S."/>
            <person name="Jeong J.-T."/>
            <person name="Choi B.-S."/>
            <person name="Jung M."/>
            <person name="Ginzburg D."/>
            <person name="Zhao K."/>
            <person name="Won S.Y."/>
            <person name="Oh T.-J."/>
            <person name="Yu Y."/>
            <person name="Kim N.-H."/>
            <person name="Lee O.R."/>
            <person name="Lee T.-H."/>
            <person name="Bashyal P."/>
            <person name="Kim T.-S."/>
            <person name="Lee W.-H."/>
            <person name="Kawkins C."/>
            <person name="Kim C.-K."/>
            <person name="Kim J.S."/>
            <person name="Ahn B.O."/>
            <person name="Rhee S.Y."/>
            <person name="Sohng J.K."/>
        </authorList>
    </citation>
    <scope>NUCLEOTIDE SEQUENCE</scope>
    <source>
        <tissue evidence="9">Leaf</tissue>
    </source>
</reference>
<keyword evidence="2" id="KW-0677">Repeat</keyword>
<comment type="caution">
    <text evidence="9">The sequence shown here is derived from an EMBL/GenBank/DDBJ whole genome shotgun (WGS) entry which is preliminary data.</text>
</comment>
<accession>A0A834T7V7</accession>
<organism evidence="9 10">
    <name type="scientific">Senna tora</name>
    <dbReference type="NCBI Taxonomy" id="362788"/>
    <lineage>
        <taxon>Eukaryota</taxon>
        <taxon>Viridiplantae</taxon>
        <taxon>Streptophyta</taxon>
        <taxon>Embryophyta</taxon>
        <taxon>Tracheophyta</taxon>
        <taxon>Spermatophyta</taxon>
        <taxon>Magnoliopsida</taxon>
        <taxon>eudicotyledons</taxon>
        <taxon>Gunneridae</taxon>
        <taxon>Pentapetalae</taxon>
        <taxon>rosids</taxon>
        <taxon>fabids</taxon>
        <taxon>Fabales</taxon>
        <taxon>Fabaceae</taxon>
        <taxon>Caesalpinioideae</taxon>
        <taxon>Cassia clade</taxon>
        <taxon>Senna</taxon>
    </lineage>
</organism>
<protein>
    <submittedName>
        <fullName evidence="9">Putative disease resistance protein RGA3</fullName>
    </submittedName>
</protein>
<sequence>MAEALLGVVLQNLNSFVRDELATFWGVNAEIKRLTRSLELIQAVIVDAKQKEITKESINIWLQQLKDAAHVLDDILDQYSIQSALPHYNSGSASQVHCFSLSSFKPSNIRFRYRIGKRLKEIRERLDQIAKERKDYDFVEQVIIRERPIQVPEWRQTGFVVDQSQIYGRDGDKDKIVELLLGQHHDGLFVYPIVGLGGLGKTTLAQLVFNDPRVINHFGALRIWVCISDDFSVIRILQSVMESITSEKCDISNLATLQKKVQEELQNKRYLLVLDDVWNQDQDKWYQLRSVLECGPNGASVLVTTRDSTIASFMTTHDSVHELFKMHDLVHDLAQSVMGKECFVMKDGDITNLPRSTHHIGYVGDGLTFNKKDLKNVESLRTFVNMNYLSEIDFEKFQVQSLRVLSTNSPKLPSLSYLIHLSVDEAKGVNLIGKKELRVLSLSWDDRCESEIKPQGIDAEQVIEAVQPHSNLKKLEVCGYKGSHFPSWMKDVSCINNLVSLELEDCRNCVQLPALGKLPSLEKLNIHSMKCVKYMDDDECYDGVEVKAFRPLKTLSLSSMPNLERLLRREGGEMFPRLHKLNISSCPKLTLSYLPSVEELIVSYCEEEELVESISSLRGLKSLTISRCSKLPTQLKSLHAFKTLRLENCDELECIPEQVLEGLNSLRTLNIAECTSLKCLPEAIQNLTSLESLNIWDCPVLDKRCKEGSGEDWHKIQHIPNVYISTDYEWF</sequence>
<evidence type="ECO:0000313" key="10">
    <source>
        <dbReference type="Proteomes" id="UP000634136"/>
    </source>
</evidence>
<evidence type="ECO:0000256" key="5">
    <source>
        <dbReference type="ARBA" id="ARBA00022840"/>
    </source>
</evidence>
<keyword evidence="5" id="KW-0067">ATP-binding</keyword>
<dbReference type="PANTHER" id="PTHR36766">
    <property type="entry name" value="PLANT BROAD-SPECTRUM MILDEW RESISTANCE PROTEIN RPW8"/>
    <property type="match status" value="1"/>
</dbReference>
<dbReference type="SUPFAM" id="SSF52540">
    <property type="entry name" value="P-loop containing nucleoside triphosphate hydrolases"/>
    <property type="match status" value="1"/>
</dbReference>
<keyword evidence="1" id="KW-0433">Leucine-rich repeat</keyword>
<dbReference type="OrthoDB" id="1708560at2759"/>
<feature type="domain" description="Disease resistance N-terminal" evidence="7">
    <location>
        <begin position="6"/>
        <end position="87"/>
    </location>
</feature>
<evidence type="ECO:0000259" key="8">
    <source>
        <dbReference type="Pfam" id="PF25019"/>
    </source>
</evidence>
<evidence type="ECO:0000259" key="6">
    <source>
        <dbReference type="Pfam" id="PF00931"/>
    </source>
</evidence>
<dbReference type="PANTHER" id="PTHR36766:SF42">
    <property type="entry name" value="NB-ARC DOMAIN DISEASE RESISTANCE PROTEIN"/>
    <property type="match status" value="1"/>
</dbReference>
<dbReference type="Pfam" id="PF25019">
    <property type="entry name" value="LRR_R13L1-DRL21"/>
    <property type="match status" value="1"/>
</dbReference>
<name>A0A834T7V7_9FABA</name>
<dbReference type="GO" id="GO:0005524">
    <property type="term" value="F:ATP binding"/>
    <property type="evidence" value="ECO:0007669"/>
    <property type="project" value="UniProtKB-KW"/>
</dbReference>
<keyword evidence="4" id="KW-0611">Plant defense</keyword>
<dbReference type="Gene3D" id="3.80.10.10">
    <property type="entry name" value="Ribonuclease Inhibitor"/>
    <property type="match status" value="2"/>
</dbReference>
<evidence type="ECO:0000259" key="7">
    <source>
        <dbReference type="Pfam" id="PF18052"/>
    </source>
</evidence>
<feature type="domain" description="R13L1/DRL21-like LRR repeat region" evidence="8">
    <location>
        <begin position="422"/>
        <end position="529"/>
    </location>
</feature>
<gene>
    <name evidence="9" type="ORF">G2W53_029670</name>
</gene>
<dbReference type="GO" id="GO:0043531">
    <property type="term" value="F:ADP binding"/>
    <property type="evidence" value="ECO:0007669"/>
    <property type="project" value="InterPro"/>
</dbReference>
<keyword evidence="3" id="KW-0547">Nucleotide-binding</keyword>
<dbReference type="Pfam" id="PF00931">
    <property type="entry name" value="NB-ARC"/>
    <property type="match status" value="1"/>
</dbReference>
<feature type="domain" description="NB-ARC" evidence="6">
    <location>
        <begin position="171"/>
        <end position="323"/>
    </location>
</feature>
<dbReference type="InterPro" id="IPR056789">
    <property type="entry name" value="LRR_R13L1-DRL21"/>
</dbReference>
<dbReference type="InterPro" id="IPR038005">
    <property type="entry name" value="RX-like_CC"/>
</dbReference>
<dbReference type="PRINTS" id="PR00364">
    <property type="entry name" value="DISEASERSIST"/>
</dbReference>
<dbReference type="InterPro" id="IPR027417">
    <property type="entry name" value="P-loop_NTPase"/>
</dbReference>
<dbReference type="FunFam" id="3.40.50.300:FF:001091">
    <property type="entry name" value="Probable disease resistance protein At1g61300"/>
    <property type="match status" value="1"/>
</dbReference>
<dbReference type="GO" id="GO:0051707">
    <property type="term" value="P:response to other organism"/>
    <property type="evidence" value="ECO:0007669"/>
    <property type="project" value="UniProtKB-ARBA"/>
</dbReference>
<proteinExistence type="predicted"/>
<evidence type="ECO:0000256" key="2">
    <source>
        <dbReference type="ARBA" id="ARBA00022737"/>
    </source>
</evidence>
<dbReference type="Proteomes" id="UP000634136">
    <property type="component" value="Unassembled WGS sequence"/>
</dbReference>
<dbReference type="EMBL" id="JAAIUW010000009">
    <property type="protein sequence ID" value="KAF7815701.1"/>
    <property type="molecule type" value="Genomic_DNA"/>
</dbReference>
<dbReference type="AlphaFoldDB" id="A0A834T7V7"/>
<dbReference type="GO" id="GO:0006952">
    <property type="term" value="P:defense response"/>
    <property type="evidence" value="ECO:0007669"/>
    <property type="project" value="UniProtKB-KW"/>
</dbReference>
<dbReference type="CDD" id="cd14798">
    <property type="entry name" value="RX-CC_like"/>
    <property type="match status" value="1"/>
</dbReference>
<evidence type="ECO:0000256" key="1">
    <source>
        <dbReference type="ARBA" id="ARBA00022614"/>
    </source>
</evidence>